<dbReference type="Pfam" id="PF05076">
    <property type="entry name" value="SUFU"/>
    <property type="match status" value="1"/>
</dbReference>
<reference evidence="2 3" key="1">
    <citation type="submission" date="2023-07" db="EMBL/GenBank/DDBJ databases">
        <title>Genomic Encyclopedia of Type Strains, Phase IV (KMG-IV): sequencing the most valuable type-strain genomes for metagenomic binning, comparative biology and taxonomic classification.</title>
        <authorList>
            <person name="Goeker M."/>
        </authorList>
    </citation>
    <scope>NUCLEOTIDE SEQUENCE [LARGE SCALE GENOMIC DNA]</scope>
    <source>
        <strain evidence="2 3">DSM 27594</strain>
    </source>
</reference>
<dbReference type="Proteomes" id="UP001224122">
    <property type="component" value="Unassembled WGS sequence"/>
</dbReference>
<name>A0ABT9Y2F1_9BACI</name>
<accession>A0ABT9Y2F1</accession>
<dbReference type="InterPro" id="IPR020941">
    <property type="entry name" value="SUFU-like_domain"/>
</dbReference>
<dbReference type="EMBL" id="JAUSTW010000014">
    <property type="protein sequence ID" value="MDQ0201954.1"/>
    <property type="molecule type" value="Genomic_DNA"/>
</dbReference>
<gene>
    <name evidence="2" type="ORF">J2S10_005165</name>
</gene>
<evidence type="ECO:0000313" key="2">
    <source>
        <dbReference type="EMBL" id="MDQ0201954.1"/>
    </source>
</evidence>
<sequence>MALDSRNAFVRGDVIGPYGPIFDDSNLEALYVTIPGYFPDSFDAFKVDDKKTIIMAWLIPITSKEAEFIRQTGWEEFENKLEELNPDLIDLKRESII</sequence>
<organism evidence="2 3">
    <name type="scientific">Neobacillus ginsengisoli</name>
    <dbReference type="NCBI Taxonomy" id="904295"/>
    <lineage>
        <taxon>Bacteria</taxon>
        <taxon>Bacillati</taxon>
        <taxon>Bacillota</taxon>
        <taxon>Bacilli</taxon>
        <taxon>Bacillales</taxon>
        <taxon>Bacillaceae</taxon>
        <taxon>Neobacillus</taxon>
    </lineage>
</organism>
<protein>
    <recommendedName>
        <fullName evidence="1">Suppressor of fused-like domain-containing protein</fullName>
    </recommendedName>
</protein>
<feature type="domain" description="Suppressor of fused-like" evidence="1">
    <location>
        <begin position="5"/>
        <end position="94"/>
    </location>
</feature>
<comment type="caution">
    <text evidence="2">The sequence shown here is derived from an EMBL/GenBank/DDBJ whole genome shotgun (WGS) entry which is preliminary data.</text>
</comment>
<evidence type="ECO:0000259" key="1">
    <source>
        <dbReference type="Pfam" id="PF05076"/>
    </source>
</evidence>
<evidence type="ECO:0000313" key="3">
    <source>
        <dbReference type="Proteomes" id="UP001224122"/>
    </source>
</evidence>
<proteinExistence type="predicted"/>
<keyword evidence="3" id="KW-1185">Reference proteome</keyword>